<dbReference type="EMBL" id="CP036281">
    <property type="protein sequence ID" value="QDU78852.1"/>
    <property type="molecule type" value="Genomic_DNA"/>
</dbReference>
<dbReference type="AlphaFoldDB" id="A0A518CHZ7"/>
<name>A0A518CHZ7_9PLAN</name>
<dbReference type="KEGG" id="plon:Pla110_05560"/>
<sequence>MEIGNDRNNDTFRKSSDSLPAKEVRNLFWIDRYREIVRGNRVRVVTGDETSGNLNL</sequence>
<reference evidence="1 2" key="1">
    <citation type="submission" date="2019-02" db="EMBL/GenBank/DDBJ databases">
        <title>Deep-cultivation of Planctomycetes and their phenomic and genomic characterization uncovers novel biology.</title>
        <authorList>
            <person name="Wiegand S."/>
            <person name="Jogler M."/>
            <person name="Boedeker C."/>
            <person name="Pinto D."/>
            <person name="Vollmers J."/>
            <person name="Rivas-Marin E."/>
            <person name="Kohn T."/>
            <person name="Peeters S.H."/>
            <person name="Heuer A."/>
            <person name="Rast P."/>
            <person name="Oberbeckmann S."/>
            <person name="Bunk B."/>
            <person name="Jeske O."/>
            <person name="Meyerdierks A."/>
            <person name="Storesund J.E."/>
            <person name="Kallscheuer N."/>
            <person name="Luecker S."/>
            <person name="Lage O.M."/>
            <person name="Pohl T."/>
            <person name="Merkel B.J."/>
            <person name="Hornburger P."/>
            <person name="Mueller R.-W."/>
            <person name="Bruemmer F."/>
            <person name="Labrenz M."/>
            <person name="Spormann A.M."/>
            <person name="Op den Camp H."/>
            <person name="Overmann J."/>
            <person name="Amann R."/>
            <person name="Jetten M.S.M."/>
            <person name="Mascher T."/>
            <person name="Medema M.H."/>
            <person name="Devos D.P."/>
            <person name="Kaster A.-K."/>
            <person name="Ovreas L."/>
            <person name="Rohde M."/>
            <person name="Galperin M.Y."/>
            <person name="Jogler C."/>
        </authorList>
    </citation>
    <scope>NUCLEOTIDE SEQUENCE [LARGE SCALE GENOMIC DNA]</scope>
    <source>
        <strain evidence="1 2">Pla110</strain>
    </source>
</reference>
<accession>A0A518CHZ7</accession>
<evidence type="ECO:0000313" key="1">
    <source>
        <dbReference type="EMBL" id="QDU78852.1"/>
    </source>
</evidence>
<proteinExistence type="predicted"/>
<organism evidence="1 2">
    <name type="scientific">Polystyrenella longa</name>
    <dbReference type="NCBI Taxonomy" id="2528007"/>
    <lineage>
        <taxon>Bacteria</taxon>
        <taxon>Pseudomonadati</taxon>
        <taxon>Planctomycetota</taxon>
        <taxon>Planctomycetia</taxon>
        <taxon>Planctomycetales</taxon>
        <taxon>Planctomycetaceae</taxon>
        <taxon>Polystyrenella</taxon>
    </lineage>
</organism>
<evidence type="ECO:0000313" key="2">
    <source>
        <dbReference type="Proteomes" id="UP000317178"/>
    </source>
</evidence>
<gene>
    <name evidence="1" type="ORF">Pla110_05560</name>
</gene>
<keyword evidence="2" id="KW-1185">Reference proteome</keyword>
<dbReference type="Proteomes" id="UP000317178">
    <property type="component" value="Chromosome"/>
</dbReference>
<protein>
    <submittedName>
        <fullName evidence="1">Uncharacterized protein</fullName>
    </submittedName>
</protein>